<feature type="transmembrane region" description="Helical" evidence="10">
    <location>
        <begin position="110"/>
        <end position="129"/>
    </location>
</feature>
<feature type="compositionally biased region" description="Basic and acidic residues" evidence="9">
    <location>
        <begin position="412"/>
        <end position="439"/>
    </location>
</feature>
<dbReference type="GO" id="GO:0016301">
    <property type="term" value="F:kinase activity"/>
    <property type="evidence" value="ECO:0007669"/>
    <property type="project" value="UniProtKB-KW"/>
</dbReference>
<protein>
    <recommendedName>
        <fullName evidence="2">histidine kinase</fullName>
        <ecNumber evidence="2">2.7.13.3</ecNumber>
    </recommendedName>
</protein>
<feature type="transmembrane region" description="Helical" evidence="10">
    <location>
        <begin position="69"/>
        <end position="87"/>
    </location>
</feature>
<dbReference type="Proteomes" id="UP001501407">
    <property type="component" value="Unassembled WGS sequence"/>
</dbReference>
<feature type="transmembrane region" description="Helical" evidence="10">
    <location>
        <begin position="42"/>
        <end position="62"/>
    </location>
</feature>
<keyword evidence="8" id="KW-0902">Two-component regulatory system</keyword>
<dbReference type="Pfam" id="PF07730">
    <property type="entry name" value="HisKA_3"/>
    <property type="match status" value="1"/>
</dbReference>
<keyword evidence="10" id="KW-0812">Transmembrane</keyword>
<dbReference type="Gene3D" id="1.20.5.1930">
    <property type="match status" value="1"/>
</dbReference>
<evidence type="ECO:0000256" key="10">
    <source>
        <dbReference type="SAM" id="Phobius"/>
    </source>
</evidence>
<feature type="transmembrane region" description="Helical" evidence="10">
    <location>
        <begin position="136"/>
        <end position="155"/>
    </location>
</feature>
<evidence type="ECO:0000256" key="5">
    <source>
        <dbReference type="ARBA" id="ARBA00022741"/>
    </source>
</evidence>
<keyword evidence="3" id="KW-0597">Phosphoprotein</keyword>
<sequence>MPEHPDVVLGRESLPAEDELRLPKPPGVFRQFWARHPLGTDILIAVIALLISIPAVTVRSALPEPADPWMIGAGLALVLVGCVALVWRRRWPVTVFAISLLPALLIEPELAATLSGPVSLIAIYSVAVYRGVRACWIAFGAAAALIALRTLALVLTQPAVAATQINVDVSTTVALLLGALVGINVGNRRRYLSALIDRSRQLLVERDQQAALAAASERARIAREMHDIVSHSLTVIVALSEGASATADPVRAREASRAVAATAREALSEMRMMLGVLRGAGAADDAPLGPLLDASLHDVIEAARAAGFPATLSVSGDPDVPSAHRLAILRVVQEAITNAMRYSRDGSFIRVITEYSPGGVRIVVENDGAHPEAESAGAGWGLRGLEERVGTLGGTVVAGLAAPGLWRLTAELPRDGEREEAQREGAERDGAEGNGDEHG</sequence>
<dbReference type="PANTHER" id="PTHR24421:SF10">
    <property type="entry name" value="NITRATE_NITRITE SENSOR PROTEIN NARQ"/>
    <property type="match status" value="1"/>
</dbReference>
<keyword evidence="7" id="KW-0067">ATP-binding</keyword>
<evidence type="ECO:0000256" key="3">
    <source>
        <dbReference type="ARBA" id="ARBA00022553"/>
    </source>
</evidence>
<keyword evidence="5" id="KW-0547">Nucleotide-binding</keyword>
<dbReference type="EMBL" id="BAABKZ010000005">
    <property type="protein sequence ID" value="GAA5099570.1"/>
    <property type="molecule type" value="Genomic_DNA"/>
</dbReference>
<gene>
    <name evidence="13" type="ORF">GCM10025760_35880</name>
</gene>
<feature type="domain" description="DUF7134" evidence="12">
    <location>
        <begin position="30"/>
        <end position="180"/>
    </location>
</feature>
<dbReference type="InterPro" id="IPR036890">
    <property type="entry name" value="HATPase_C_sf"/>
</dbReference>
<evidence type="ECO:0000256" key="4">
    <source>
        <dbReference type="ARBA" id="ARBA00022679"/>
    </source>
</evidence>
<evidence type="ECO:0000313" key="14">
    <source>
        <dbReference type="Proteomes" id="UP001501407"/>
    </source>
</evidence>
<dbReference type="Pfam" id="PF23539">
    <property type="entry name" value="DUF7134"/>
    <property type="match status" value="1"/>
</dbReference>
<evidence type="ECO:0000256" key="7">
    <source>
        <dbReference type="ARBA" id="ARBA00022840"/>
    </source>
</evidence>
<organism evidence="13 14">
    <name type="scientific">Microbacterium yannicii</name>
    <dbReference type="NCBI Taxonomy" id="671622"/>
    <lineage>
        <taxon>Bacteria</taxon>
        <taxon>Bacillati</taxon>
        <taxon>Actinomycetota</taxon>
        <taxon>Actinomycetes</taxon>
        <taxon>Micrococcales</taxon>
        <taxon>Microbacteriaceae</taxon>
        <taxon>Microbacterium</taxon>
    </lineage>
</organism>
<comment type="catalytic activity">
    <reaction evidence="1">
        <text>ATP + protein L-histidine = ADP + protein N-phospho-L-histidine.</text>
        <dbReference type="EC" id="2.7.13.3"/>
    </reaction>
</comment>
<evidence type="ECO:0000256" key="6">
    <source>
        <dbReference type="ARBA" id="ARBA00022777"/>
    </source>
</evidence>
<dbReference type="SUPFAM" id="SSF55874">
    <property type="entry name" value="ATPase domain of HSP90 chaperone/DNA topoisomerase II/histidine kinase"/>
    <property type="match status" value="1"/>
</dbReference>
<dbReference type="CDD" id="cd16917">
    <property type="entry name" value="HATPase_UhpB-NarQ-NarX-like"/>
    <property type="match status" value="1"/>
</dbReference>
<dbReference type="InterPro" id="IPR055558">
    <property type="entry name" value="DUF7134"/>
</dbReference>
<evidence type="ECO:0000259" key="12">
    <source>
        <dbReference type="Pfam" id="PF23539"/>
    </source>
</evidence>
<evidence type="ECO:0000256" key="1">
    <source>
        <dbReference type="ARBA" id="ARBA00000085"/>
    </source>
</evidence>
<evidence type="ECO:0000256" key="8">
    <source>
        <dbReference type="ARBA" id="ARBA00023012"/>
    </source>
</evidence>
<evidence type="ECO:0000313" key="13">
    <source>
        <dbReference type="EMBL" id="GAA5099570.1"/>
    </source>
</evidence>
<keyword evidence="10" id="KW-1133">Transmembrane helix</keyword>
<name>A0ABP9MP81_9MICO</name>
<dbReference type="InterPro" id="IPR011712">
    <property type="entry name" value="Sig_transdc_His_kin_sub3_dim/P"/>
</dbReference>
<keyword evidence="14" id="KW-1185">Reference proteome</keyword>
<feature type="domain" description="Signal transduction histidine kinase subgroup 3 dimerisation and phosphoacceptor" evidence="11">
    <location>
        <begin position="217"/>
        <end position="279"/>
    </location>
</feature>
<dbReference type="InterPro" id="IPR050482">
    <property type="entry name" value="Sensor_HK_TwoCompSys"/>
</dbReference>
<keyword evidence="10" id="KW-0472">Membrane</keyword>
<keyword evidence="6 13" id="KW-0418">Kinase</keyword>
<accession>A0ABP9MP81</accession>
<reference evidence="14" key="1">
    <citation type="journal article" date="2019" name="Int. J. Syst. Evol. Microbiol.">
        <title>The Global Catalogue of Microorganisms (GCM) 10K type strain sequencing project: providing services to taxonomists for standard genome sequencing and annotation.</title>
        <authorList>
            <consortium name="The Broad Institute Genomics Platform"/>
            <consortium name="The Broad Institute Genome Sequencing Center for Infectious Disease"/>
            <person name="Wu L."/>
            <person name="Ma J."/>
        </authorList>
    </citation>
    <scope>NUCLEOTIDE SEQUENCE [LARGE SCALE GENOMIC DNA]</scope>
    <source>
        <strain evidence="14">JCM 18959</strain>
    </source>
</reference>
<evidence type="ECO:0000256" key="9">
    <source>
        <dbReference type="SAM" id="MobiDB-lite"/>
    </source>
</evidence>
<proteinExistence type="predicted"/>
<feature type="transmembrane region" description="Helical" evidence="10">
    <location>
        <begin position="167"/>
        <end position="186"/>
    </location>
</feature>
<keyword evidence="4" id="KW-0808">Transferase</keyword>
<dbReference type="Gene3D" id="3.30.565.10">
    <property type="entry name" value="Histidine kinase-like ATPase, C-terminal domain"/>
    <property type="match status" value="1"/>
</dbReference>
<dbReference type="RefSeq" id="WP_194415256.1">
    <property type="nucleotide sequence ID" value="NZ_BAABKZ010000005.1"/>
</dbReference>
<comment type="caution">
    <text evidence="13">The sequence shown here is derived from an EMBL/GenBank/DDBJ whole genome shotgun (WGS) entry which is preliminary data.</text>
</comment>
<dbReference type="PANTHER" id="PTHR24421">
    <property type="entry name" value="NITRATE/NITRITE SENSOR PROTEIN NARX-RELATED"/>
    <property type="match status" value="1"/>
</dbReference>
<evidence type="ECO:0000256" key="2">
    <source>
        <dbReference type="ARBA" id="ARBA00012438"/>
    </source>
</evidence>
<feature type="region of interest" description="Disordered" evidence="9">
    <location>
        <begin position="410"/>
        <end position="439"/>
    </location>
</feature>
<dbReference type="EC" id="2.7.13.3" evidence="2"/>
<evidence type="ECO:0000259" key="11">
    <source>
        <dbReference type="Pfam" id="PF07730"/>
    </source>
</evidence>